<dbReference type="PANTHER" id="PTHR11440">
    <property type="entry name" value="LECITHIN-CHOLESTEROL ACYLTRANSFERASE-RELATED"/>
    <property type="match status" value="1"/>
</dbReference>
<sequence>SLCWVEHRSLDNEIGLDPPGIRVRPVSRPVAVNYFAPGFMCAKAWRGKNRFNPSGIHTYIREYPHAPPANLLGGRGTQSSAHVDIMGNCALIEDIKRVAAVATGEDSVEIESIPTFLNGQKD</sequence>
<dbReference type="EMBL" id="BPVZ01001403">
    <property type="protein sequence ID" value="GKV53462.1"/>
    <property type="molecule type" value="Genomic_DNA"/>
</dbReference>
<reference evidence="1 2" key="1">
    <citation type="journal article" date="2021" name="Commun. Biol.">
        <title>The genome of Shorea leprosula (Dipterocarpaceae) highlights the ecological relevance of drought in aseasonal tropical rainforests.</title>
        <authorList>
            <person name="Ng K.K.S."/>
            <person name="Kobayashi M.J."/>
            <person name="Fawcett J.A."/>
            <person name="Hatakeyama M."/>
            <person name="Paape T."/>
            <person name="Ng C.H."/>
            <person name="Ang C.C."/>
            <person name="Tnah L.H."/>
            <person name="Lee C.T."/>
            <person name="Nishiyama T."/>
            <person name="Sese J."/>
            <person name="O'Brien M.J."/>
            <person name="Copetti D."/>
            <person name="Mohd Noor M.I."/>
            <person name="Ong R.C."/>
            <person name="Putra M."/>
            <person name="Sireger I.Z."/>
            <person name="Indrioko S."/>
            <person name="Kosugi Y."/>
            <person name="Izuno A."/>
            <person name="Isagi Y."/>
            <person name="Lee S.L."/>
            <person name="Shimizu K.K."/>
        </authorList>
    </citation>
    <scope>NUCLEOTIDE SEQUENCE [LARGE SCALE GENOMIC DNA]</scope>
    <source>
        <strain evidence="1">214</strain>
    </source>
</reference>
<protein>
    <submittedName>
        <fullName evidence="1">Uncharacterized protein</fullName>
    </submittedName>
</protein>
<evidence type="ECO:0000313" key="2">
    <source>
        <dbReference type="Proteomes" id="UP001054252"/>
    </source>
</evidence>
<dbReference type="Proteomes" id="UP001054252">
    <property type="component" value="Unassembled WGS sequence"/>
</dbReference>
<proteinExistence type="predicted"/>
<dbReference type="AlphaFoldDB" id="A0AAV5MYJ9"/>
<evidence type="ECO:0000313" key="1">
    <source>
        <dbReference type="EMBL" id="GKV53462.1"/>
    </source>
</evidence>
<feature type="non-terminal residue" evidence="1">
    <location>
        <position position="1"/>
    </location>
</feature>
<gene>
    <name evidence="1" type="ORF">SLEP1_g59984</name>
</gene>
<keyword evidence="2" id="KW-1185">Reference proteome</keyword>
<comment type="caution">
    <text evidence="1">The sequence shown here is derived from an EMBL/GenBank/DDBJ whole genome shotgun (WGS) entry which is preliminary data.</text>
</comment>
<name>A0AAV5MYJ9_9ROSI</name>
<accession>A0AAV5MYJ9</accession>
<organism evidence="1 2">
    <name type="scientific">Rubroshorea leprosula</name>
    <dbReference type="NCBI Taxonomy" id="152421"/>
    <lineage>
        <taxon>Eukaryota</taxon>
        <taxon>Viridiplantae</taxon>
        <taxon>Streptophyta</taxon>
        <taxon>Embryophyta</taxon>
        <taxon>Tracheophyta</taxon>
        <taxon>Spermatophyta</taxon>
        <taxon>Magnoliopsida</taxon>
        <taxon>eudicotyledons</taxon>
        <taxon>Gunneridae</taxon>
        <taxon>Pentapetalae</taxon>
        <taxon>rosids</taxon>
        <taxon>malvids</taxon>
        <taxon>Malvales</taxon>
        <taxon>Dipterocarpaceae</taxon>
        <taxon>Rubroshorea</taxon>
    </lineage>
</organism>